<proteinExistence type="predicted"/>
<name>A0A330HXD6_9HYPH</name>
<sequence length="307" mass="34589">MREPETIADFDPEEIDVQAVDGYHHGGNRFSASFELSDPDDEFSRSYLLEIELGPTIRFNARLQIEDAIRSHVSFGPQNHIALELGGIIHDLPPGSVSRTELPEGALSRLWAPSHDRVFAIGDLGVSYLRERGRWGQLETFEEAVLNDIHGRDGSPVYCAGDRGLLLKLDGRRWSRIDLGVEENFNTVLAGPQGEIYIGGANGAAYELRDSELIALKADDVDYYDICEFRGKRYWSDMSYGVSVQKGRELVPLLETEQGFTMTATDEFLVVAGWHEFFLFDGTDWSGFEMGYDGNIFLRTVDMNNYR</sequence>
<accession>A0A330HXD6</accession>
<reference evidence="2" key="1">
    <citation type="submission" date="2018-06" db="EMBL/GenBank/DDBJ databases">
        <authorList>
            <person name="Helene L.C."/>
            <person name="Dall'Agnol R."/>
            <person name="Delamuta J.R."/>
            <person name="Hungria M."/>
        </authorList>
    </citation>
    <scope>NUCLEOTIDE SEQUENCE [LARGE SCALE GENOMIC DNA]</scope>
    <source>
        <strain evidence="2">AC99b</strain>
    </source>
</reference>
<keyword evidence="2" id="KW-1185">Reference proteome</keyword>
<reference evidence="1 2" key="2">
    <citation type="submission" date="2018-07" db="EMBL/GenBank/DDBJ databases">
        <title>Diversity of Mesorhizobium strains in Brazil.</title>
        <authorList>
            <person name="Helene L.C.F."/>
            <person name="Dall'Agnol R."/>
            <person name="Delamuta J.R.M."/>
            <person name="Hungria M."/>
        </authorList>
    </citation>
    <scope>NUCLEOTIDE SEQUENCE [LARGE SCALE GENOMIC DNA]</scope>
    <source>
        <strain evidence="1 2">AC99b</strain>
    </source>
</reference>
<evidence type="ECO:0000313" key="2">
    <source>
        <dbReference type="Proteomes" id="UP000251558"/>
    </source>
</evidence>
<gene>
    <name evidence="1" type="ORF">DPM33_00870</name>
</gene>
<dbReference type="EMBL" id="QMBP01000001">
    <property type="protein sequence ID" value="RAZ92488.1"/>
    <property type="molecule type" value="Genomic_DNA"/>
</dbReference>
<protein>
    <submittedName>
        <fullName evidence="1">Uncharacterized protein</fullName>
    </submittedName>
</protein>
<evidence type="ECO:0000313" key="1">
    <source>
        <dbReference type="EMBL" id="RAZ92488.1"/>
    </source>
</evidence>
<dbReference type="Proteomes" id="UP000251558">
    <property type="component" value="Unassembled WGS sequence"/>
</dbReference>
<comment type="caution">
    <text evidence="1">The sequence shown here is derived from an EMBL/GenBank/DDBJ whole genome shotgun (WGS) entry which is preliminary data.</text>
</comment>
<dbReference type="AlphaFoldDB" id="A0A330HXD6"/>
<organism evidence="1 2">
    <name type="scientific">Mesorhizobium hawassense</name>
    <dbReference type="NCBI Taxonomy" id="1209954"/>
    <lineage>
        <taxon>Bacteria</taxon>
        <taxon>Pseudomonadati</taxon>
        <taxon>Pseudomonadota</taxon>
        <taxon>Alphaproteobacteria</taxon>
        <taxon>Hyphomicrobiales</taxon>
        <taxon>Phyllobacteriaceae</taxon>
        <taxon>Mesorhizobium</taxon>
    </lineage>
</organism>